<comment type="cofactor">
    <cofactor evidence="1">
        <name>thiamine diphosphate</name>
        <dbReference type="ChEBI" id="CHEBI:58937"/>
    </cofactor>
</comment>
<evidence type="ECO:0000313" key="7">
    <source>
        <dbReference type="Proteomes" id="UP001499884"/>
    </source>
</evidence>
<dbReference type="InterPro" id="IPR009014">
    <property type="entry name" value="Transketo_C/PFOR_II"/>
</dbReference>
<dbReference type="Pfam" id="PF02780">
    <property type="entry name" value="Transketolase_C"/>
    <property type="match status" value="1"/>
</dbReference>
<evidence type="ECO:0000256" key="3">
    <source>
        <dbReference type="ARBA" id="ARBA00023052"/>
    </source>
</evidence>
<feature type="domain" description="Transketolase-like pyrimidine-binding" evidence="5">
    <location>
        <begin position="30"/>
        <end position="208"/>
    </location>
</feature>
<dbReference type="RefSeq" id="WP_345642244.1">
    <property type="nucleotide sequence ID" value="NZ_BAABEP010000005.1"/>
</dbReference>
<gene>
    <name evidence="6" type="ORF">GCM10023082_12340</name>
</gene>
<feature type="region of interest" description="Disordered" evidence="4">
    <location>
        <begin position="1"/>
        <end position="28"/>
    </location>
</feature>
<dbReference type="SUPFAM" id="SSF52922">
    <property type="entry name" value="TK C-terminal domain-like"/>
    <property type="match status" value="1"/>
</dbReference>
<dbReference type="PANTHER" id="PTHR43257">
    <property type="entry name" value="PYRUVATE DEHYDROGENASE E1 COMPONENT BETA SUBUNIT"/>
    <property type="match status" value="1"/>
</dbReference>
<dbReference type="EMBL" id="BAABEP010000005">
    <property type="protein sequence ID" value="GAA3716202.1"/>
    <property type="molecule type" value="Genomic_DNA"/>
</dbReference>
<keyword evidence="3" id="KW-0786">Thiamine pyrophosphate</keyword>
<dbReference type="SUPFAM" id="SSF52518">
    <property type="entry name" value="Thiamin diphosphate-binding fold (THDP-binding)"/>
    <property type="match status" value="1"/>
</dbReference>
<dbReference type="SMART" id="SM00861">
    <property type="entry name" value="Transket_pyr"/>
    <property type="match status" value="1"/>
</dbReference>
<proteinExistence type="predicted"/>
<dbReference type="CDD" id="cd07036">
    <property type="entry name" value="TPP_PYR_E1-PDHc-beta_like"/>
    <property type="match status" value="1"/>
</dbReference>
<organism evidence="6 7">
    <name type="scientific">Streptomyces tremellae</name>
    <dbReference type="NCBI Taxonomy" id="1124239"/>
    <lineage>
        <taxon>Bacteria</taxon>
        <taxon>Bacillati</taxon>
        <taxon>Actinomycetota</taxon>
        <taxon>Actinomycetes</taxon>
        <taxon>Kitasatosporales</taxon>
        <taxon>Streptomycetaceae</taxon>
        <taxon>Streptomyces</taxon>
    </lineage>
</organism>
<accession>A0ABP7EBD5</accession>
<dbReference type="Gene3D" id="3.40.50.920">
    <property type="match status" value="1"/>
</dbReference>
<comment type="caution">
    <text evidence="6">The sequence shown here is derived from an EMBL/GenBank/DDBJ whole genome shotgun (WGS) entry which is preliminary data.</text>
</comment>
<keyword evidence="7" id="KW-1185">Reference proteome</keyword>
<dbReference type="InterPro" id="IPR033248">
    <property type="entry name" value="Transketolase_C"/>
</dbReference>
<feature type="compositionally biased region" description="Basic and acidic residues" evidence="4">
    <location>
        <begin position="1"/>
        <end position="20"/>
    </location>
</feature>
<dbReference type="Pfam" id="PF02779">
    <property type="entry name" value="Transket_pyr"/>
    <property type="match status" value="1"/>
</dbReference>
<sequence>MTDTAPEHTEPAEPTAHREGGTAPRSTRTLSTWRALNSALHRAMAADGRVFVMGEDLTRWGTGGGIYGVTRKLAETFGTERVRDTPISEEALVSAAVAAAMRGARPVLEIMYSDFTLLGMDGIVNQAAKARYMFGGQYEVPLVLRTNQGSGIGKAAQHSQSLEVLFAHVPGLEVVVPGSAGDAYGLLLSAIESPNPTVFLEHKALYNDRGPVGEGPIPLGLADVVRPGSDVTVVATQLMRRRALEAADVLAAEGIGVEVVDPRTLYPLDIDTVTASAARTGRLLVTHEAPELFGFGAELAAQVGRRLWHTLRAAPRRLGGARTPVPYAEGLEAAVVPDTGLLVREIRDLVASG</sequence>
<evidence type="ECO:0000259" key="5">
    <source>
        <dbReference type="SMART" id="SM00861"/>
    </source>
</evidence>
<evidence type="ECO:0000256" key="2">
    <source>
        <dbReference type="ARBA" id="ARBA00023002"/>
    </source>
</evidence>
<dbReference type="InterPro" id="IPR005475">
    <property type="entry name" value="Transketolase-like_Pyr-bd"/>
</dbReference>
<dbReference type="InterPro" id="IPR029061">
    <property type="entry name" value="THDP-binding"/>
</dbReference>
<dbReference type="Gene3D" id="3.40.50.970">
    <property type="match status" value="1"/>
</dbReference>
<dbReference type="PANTHER" id="PTHR43257:SF2">
    <property type="entry name" value="PYRUVATE DEHYDROGENASE E1 COMPONENT SUBUNIT BETA"/>
    <property type="match status" value="1"/>
</dbReference>
<evidence type="ECO:0000313" key="6">
    <source>
        <dbReference type="EMBL" id="GAA3716202.1"/>
    </source>
</evidence>
<name>A0ABP7EBD5_9ACTN</name>
<evidence type="ECO:0000256" key="4">
    <source>
        <dbReference type="SAM" id="MobiDB-lite"/>
    </source>
</evidence>
<evidence type="ECO:0000256" key="1">
    <source>
        <dbReference type="ARBA" id="ARBA00001964"/>
    </source>
</evidence>
<protein>
    <submittedName>
        <fullName evidence="6">Alpha-ketoacid dehydrogenase subunit beta</fullName>
    </submittedName>
</protein>
<dbReference type="Proteomes" id="UP001499884">
    <property type="component" value="Unassembled WGS sequence"/>
</dbReference>
<reference evidence="7" key="1">
    <citation type="journal article" date="2019" name="Int. J. Syst. Evol. Microbiol.">
        <title>The Global Catalogue of Microorganisms (GCM) 10K type strain sequencing project: providing services to taxonomists for standard genome sequencing and annotation.</title>
        <authorList>
            <consortium name="The Broad Institute Genomics Platform"/>
            <consortium name="The Broad Institute Genome Sequencing Center for Infectious Disease"/>
            <person name="Wu L."/>
            <person name="Ma J."/>
        </authorList>
    </citation>
    <scope>NUCLEOTIDE SEQUENCE [LARGE SCALE GENOMIC DNA]</scope>
    <source>
        <strain evidence="7">JCM 30846</strain>
    </source>
</reference>
<keyword evidence="2" id="KW-0560">Oxidoreductase</keyword>